<evidence type="ECO:0000313" key="4">
    <source>
        <dbReference type="Proteomes" id="UP000659654"/>
    </source>
</evidence>
<evidence type="ECO:0000313" key="2">
    <source>
        <dbReference type="EMBL" id="CAD5235494.1"/>
    </source>
</evidence>
<accession>A0A1I7S9M6</accession>
<dbReference type="Proteomes" id="UP000095284">
    <property type="component" value="Unplaced"/>
</dbReference>
<dbReference type="Proteomes" id="UP000659654">
    <property type="component" value="Unassembled WGS sequence"/>
</dbReference>
<feature type="compositionally biased region" description="Basic and acidic residues" evidence="1">
    <location>
        <begin position="590"/>
        <end position="600"/>
    </location>
</feature>
<evidence type="ECO:0000313" key="3">
    <source>
        <dbReference type="Proteomes" id="UP000095284"/>
    </source>
</evidence>
<reference evidence="2" key="2">
    <citation type="submission" date="2020-09" db="EMBL/GenBank/DDBJ databases">
        <authorList>
            <person name="Kikuchi T."/>
        </authorList>
    </citation>
    <scope>NUCLEOTIDE SEQUENCE</scope>
    <source>
        <strain evidence="2">Ka4C1</strain>
    </source>
</reference>
<feature type="region of interest" description="Disordered" evidence="1">
    <location>
        <begin position="545"/>
        <end position="609"/>
    </location>
</feature>
<dbReference type="Proteomes" id="UP000582659">
    <property type="component" value="Unassembled WGS sequence"/>
</dbReference>
<dbReference type="EMBL" id="CAJFCV020000006">
    <property type="protein sequence ID" value="CAG9131927.1"/>
    <property type="molecule type" value="Genomic_DNA"/>
</dbReference>
<proteinExistence type="predicted"/>
<name>A0A1I7S9M6_BURXY</name>
<feature type="region of interest" description="Disordered" evidence="1">
    <location>
        <begin position="435"/>
        <end position="467"/>
    </location>
</feature>
<feature type="compositionally biased region" description="Basic and acidic residues" evidence="1">
    <location>
        <begin position="435"/>
        <end position="457"/>
    </location>
</feature>
<feature type="compositionally biased region" description="Acidic residues" evidence="1">
    <location>
        <begin position="580"/>
        <end position="589"/>
    </location>
</feature>
<reference evidence="5" key="1">
    <citation type="submission" date="2016-11" db="UniProtKB">
        <authorList>
            <consortium name="WormBaseParasite"/>
        </authorList>
    </citation>
    <scope>IDENTIFICATION</scope>
</reference>
<dbReference type="AlphaFoldDB" id="A0A1I7S9M6"/>
<protein>
    <submittedName>
        <fullName evidence="2">(pine wood nematode) hypothetical protein</fullName>
    </submittedName>
</protein>
<evidence type="ECO:0000313" key="5">
    <source>
        <dbReference type="WBParaSite" id="BXY_0972300.1"/>
    </source>
</evidence>
<dbReference type="EMBL" id="CAJFDI010000006">
    <property type="protein sequence ID" value="CAD5235494.1"/>
    <property type="molecule type" value="Genomic_DNA"/>
</dbReference>
<sequence length="609" mass="70529">MFTYKILLDTGIGKIVPLVGTLDGFEKQTICSVVDRYLSQFDDPSNFNIVSSKFQGFDIPADTVLTETYQEGIHVKLHTDEIHLKYSFTNAEYSWEGIVECGQTDSLGEVIERKLKEDGYTGKYNVLKHLQFTLGRENTFALSEAIWHLRTYRVELEAVAPIHFELVYGGGERQGYLCVNAPVYKLVSDIATEAFENLQLFGTCKQHIYIYRVDHIDGEEVLKKVSNEAMHLDPQTYRVFFVASATNHLPPVEELNAATVAEIVKESNEKLRSQLNLQLADFVEKRTKTNDEGDDKMDEISAQLFCIKSMIEKMVDPKESAEYKTLEAQLDEVLRHDDYYERLVEYEQRKIAHMADMKSKEDKEKLATKQALEELEQLKEMNKTQQNYIQTVEGKLEHLKSELEENRKKIGSLIDEKVQLNELIAELTKKLKEKEENALQNEEKKEKREEVAAQKSEESDEADSTKPTVDFCFPEVVTEDFAVQKSRLLEEIRALKDEVSAHHMAELDLNLQLANLRAKYTEVVDENKRLERRLEAEKEKAIQRELEDEVNELAEEEKEEEKEEQKEENEEQNENKEEKDESSDPEDYEIVDKNFIDSDCRSTYSSAEE</sequence>
<feature type="compositionally biased region" description="Acidic residues" evidence="1">
    <location>
        <begin position="546"/>
        <end position="572"/>
    </location>
</feature>
<organism evidence="3 5">
    <name type="scientific">Bursaphelenchus xylophilus</name>
    <name type="common">Pinewood nematode worm</name>
    <name type="synonym">Aphelenchoides xylophilus</name>
    <dbReference type="NCBI Taxonomy" id="6326"/>
    <lineage>
        <taxon>Eukaryota</taxon>
        <taxon>Metazoa</taxon>
        <taxon>Ecdysozoa</taxon>
        <taxon>Nematoda</taxon>
        <taxon>Chromadorea</taxon>
        <taxon>Rhabditida</taxon>
        <taxon>Tylenchina</taxon>
        <taxon>Tylenchomorpha</taxon>
        <taxon>Aphelenchoidea</taxon>
        <taxon>Aphelenchoididae</taxon>
        <taxon>Bursaphelenchus</taxon>
    </lineage>
</organism>
<dbReference type="SMR" id="A0A1I7S9M6"/>
<dbReference type="WBParaSite" id="BXY_0972300.1">
    <property type="protein sequence ID" value="BXY_0972300.1"/>
    <property type="gene ID" value="BXY_0972300"/>
</dbReference>
<gene>
    <name evidence="2" type="ORF">BXYJ_LOCUS15585</name>
</gene>
<evidence type="ECO:0000256" key="1">
    <source>
        <dbReference type="SAM" id="MobiDB-lite"/>
    </source>
</evidence>
<keyword evidence="4" id="KW-1185">Reference proteome</keyword>